<organism evidence="2 3">
    <name type="scientific">Cytospora paraplurivora</name>
    <dbReference type="NCBI Taxonomy" id="2898453"/>
    <lineage>
        <taxon>Eukaryota</taxon>
        <taxon>Fungi</taxon>
        <taxon>Dikarya</taxon>
        <taxon>Ascomycota</taxon>
        <taxon>Pezizomycotina</taxon>
        <taxon>Sordariomycetes</taxon>
        <taxon>Sordariomycetidae</taxon>
        <taxon>Diaporthales</taxon>
        <taxon>Cytosporaceae</taxon>
        <taxon>Cytospora</taxon>
    </lineage>
</organism>
<feature type="region of interest" description="Disordered" evidence="1">
    <location>
        <begin position="1"/>
        <end position="20"/>
    </location>
</feature>
<feature type="compositionally biased region" description="Basic and acidic residues" evidence="1">
    <location>
        <begin position="285"/>
        <end position="299"/>
    </location>
</feature>
<evidence type="ECO:0000256" key="1">
    <source>
        <dbReference type="SAM" id="MobiDB-lite"/>
    </source>
</evidence>
<comment type="caution">
    <text evidence="2">The sequence shown here is derived from an EMBL/GenBank/DDBJ whole genome shotgun (WGS) entry which is preliminary data.</text>
</comment>
<dbReference type="AlphaFoldDB" id="A0AAN9UK85"/>
<feature type="region of interest" description="Disordered" evidence="1">
    <location>
        <begin position="26"/>
        <end position="53"/>
    </location>
</feature>
<feature type="region of interest" description="Disordered" evidence="1">
    <location>
        <begin position="327"/>
        <end position="383"/>
    </location>
</feature>
<feature type="compositionally biased region" description="Polar residues" evidence="1">
    <location>
        <begin position="237"/>
        <end position="264"/>
    </location>
</feature>
<reference evidence="2 3" key="1">
    <citation type="journal article" date="2023" name="PLoS ONE">
        <title>Cytospora paraplurivora sp. nov. isolated from orchards with fruit tree decline syndrome in Ontario, Canada.</title>
        <authorList>
            <person name="Ilyukhin E."/>
            <person name="Nguyen H.D.T."/>
            <person name="Castle A.J."/>
            <person name="Ellouze W."/>
        </authorList>
    </citation>
    <scope>NUCLEOTIDE SEQUENCE [LARGE SCALE GENOMIC DNA]</scope>
    <source>
        <strain evidence="2 3">FDS-564</strain>
    </source>
</reference>
<feature type="compositionally biased region" description="Polar residues" evidence="1">
    <location>
        <begin position="271"/>
        <end position="281"/>
    </location>
</feature>
<accession>A0AAN9UK85</accession>
<dbReference type="Proteomes" id="UP001320245">
    <property type="component" value="Unassembled WGS sequence"/>
</dbReference>
<evidence type="ECO:0000313" key="2">
    <source>
        <dbReference type="EMBL" id="KAK7744923.1"/>
    </source>
</evidence>
<evidence type="ECO:0000313" key="3">
    <source>
        <dbReference type="Proteomes" id="UP001320245"/>
    </source>
</evidence>
<protein>
    <submittedName>
        <fullName evidence="2">Uncharacterized protein</fullName>
    </submittedName>
</protein>
<feature type="region of interest" description="Disordered" evidence="1">
    <location>
        <begin position="161"/>
        <end position="311"/>
    </location>
</feature>
<dbReference type="EMBL" id="JAJSPL020000009">
    <property type="protein sequence ID" value="KAK7744923.1"/>
    <property type="molecule type" value="Genomic_DNA"/>
</dbReference>
<gene>
    <name evidence="2" type="ORF">SLS53_003156</name>
</gene>
<feature type="compositionally biased region" description="Basic and acidic residues" evidence="1">
    <location>
        <begin position="327"/>
        <end position="337"/>
    </location>
</feature>
<proteinExistence type="predicted"/>
<feature type="compositionally biased region" description="Polar residues" evidence="1">
    <location>
        <begin position="300"/>
        <end position="310"/>
    </location>
</feature>
<sequence>MAPAEPAPKTGTSIATGESIDWRNFPKAKGTHVLGPKVKGVNGNSKPQSAKPLAKRARRIIAIKIEKLMRKRDELDNIILSQASRPLRSLKVTDLLFHEHVLRQSEELTRREGRCVRTLSTALAERTRLYKRDPSAERATDLEFTRELLLRFSRHLDPSLLAAEKPKEGRVDDDGHTSRKDSNDSGDMGSEDQRPSAAGGLDGAFDDKIASKKRKADNPIGSGKELHKKTKKEQTRSEQSSAPKIQNDKSFASQRSQGMETSLATIKAEINTLSQTKTSTGDGDMQVKADRKADRKAKETTSLNSASDNGGLTPFYMLHAKAMVHPEFNDHVHDRPANRRGKKRPSNRPIKEYHVRGALPDPHASGPKQQSRKDQGSSQKRRH</sequence>
<name>A0AAN9UK85_9PEZI</name>
<feature type="compositionally biased region" description="Basic and acidic residues" evidence="1">
    <location>
        <begin position="164"/>
        <end position="183"/>
    </location>
</feature>
<keyword evidence="3" id="KW-1185">Reference proteome</keyword>